<proteinExistence type="predicted"/>
<organism evidence="1 2">
    <name type="scientific">Stigmatella ashevillensis</name>
    <dbReference type="NCBI Taxonomy" id="2995309"/>
    <lineage>
        <taxon>Bacteria</taxon>
        <taxon>Pseudomonadati</taxon>
        <taxon>Myxococcota</taxon>
        <taxon>Myxococcia</taxon>
        <taxon>Myxococcales</taxon>
        <taxon>Cystobacterineae</taxon>
        <taxon>Archangiaceae</taxon>
        <taxon>Stigmatella</taxon>
    </lineage>
</organism>
<evidence type="ECO:0000313" key="1">
    <source>
        <dbReference type="EMBL" id="MDC0711131.1"/>
    </source>
</evidence>
<evidence type="ECO:0000313" key="2">
    <source>
        <dbReference type="Proteomes" id="UP001221838"/>
    </source>
</evidence>
<sequence length="64" mass="7056">MQLESLRLSTLLMVTQFELLRAREALDGSQEAWQRLQAVSARATAVEQIAEELLSQGGTPASRV</sequence>
<accession>A0ABT5DBW7</accession>
<name>A0ABT5DBW7_9BACT</name>
<keyword evidence="2" id="KW-1185">Reference proteome</keyword>
<gene>
    <name evidence="1" type="ORF">POL68_21865</name>
</gene>
<dbReference type="EMBL" id="JAQNDM010000002">
    <property type="protein sequence ID" value="MDC0711131.1"/>
    <property type="molecule type" value="Genomic_DNA"/>
</dbReference>
<reference evidence="1 2" key="1">
    <citation type="submission" date="2022-11" db="EMBL/GenBank/DDBJ databases">
        <title>Minimal conservation of predation-associated metabolite biosynthetic gene clusters underscores biosynthetic potential of Myxococcota including descriptions for ten novel species: Archangium lansinium sp. nov., Myxococcus landrumus sp. nov., Nannocystis bai.</title>
        <authorList>
            <person name="Ahearne A."/>
            <person name="Stevens C."/>
            <person name="Dowd S."/>
        </authorList>
    </citation>
    <scope>NUCLEOTIDE SEQUENCE [LARGE SCALE GENOMIC DNA]</scope>
    <source>
        <strain evidence="1 2">NCWAL01</strain>
    </source>
</reference>
<dbReference type="RefSeq" id="WP_272141092.1">
    <property type="nucleotide sequence ID" value="NZ_JAQNDM010000002.1"/>
</dbReference>
<protein>
    <submittedName>
        <fullName evidence="1">Uncharacterized protein</fullName>
    </submittedName>
</protein>
<dbReference type="Proteomes" id="UP001221838">
    <property type="component" value="Unassembled WGS sequence"/>
</dbReference>
<comment type="caution">
    <text evidence="1">The sequence shown here is derived from an EMBL/GenBank/DDBJ whole genome shotgun (WGS) entry which is preliminary data.</text>
</comment>